<gene>
    <name evidence="2" type="ORF">CONLIGDRAFT_649855</name>
</gene>
<evidence type="ECO:0000313" key="3">
    <source>
        <dbReference type="Proteomes" id="UP000182658"/>
    </source>
</evidence>
<accession>A0A1J7J2F7</accession>
<dbReference type="Proteomes" id="UP000182658">
    <property type="component" value="Unassembled WGS sequence"/>
</dbReference>
<feature type="compositionally biased region" description="Polar residues" evidence="1">
    <location>
        <begin position="14"/>
        <end position="23"/>
    </location>
</feature>
<dbReference type="InParanoid" id="A0A1J7J2F7"/>
<dbReference type="AlphaFoldDB" id="A0A1J7J2F7"/>
<feature type="compositionally biased region" description="Basic residues" evidence="1">
    <location>
        <begin position="1"/>
        <end position="10"/>
    </location>
</feature>
<feature type="compositionally biased region" description="Polar residues" evidence="1">
    <location>
        <begin position="57"/>
        <end position="71"/>
    </location>
</feature>
<proteinExistence type="predicted"/>
<sequence length="173" mass="19474">MNRQRSHCHAASHNDGTAPTTETEMGGRDRIGGKHRTVLVNPTRDDRHRGHRRSRPYSYTGSKANTDYGSATSSSETSTEEPTRKPYKCRFCRADSNSRNGLHSHLEKLRVNISTIRYLDESLTSPHLKMDSLTEIMRNLTAQNDHLAAQNAAKTASPPSPRRDPSPRRSFFS</sequence>
<evidence type="ECO:0000313" key="2">
    <source>
        <dbReference type="EMBL" id="OIW23340.1"/>
    </source>
</evidence>
<organism evidence="2 3">
    <name type="scientific">Coniochaeta ligniaria NRRL 30616</name>
    <dbReference type="NCBI Taxonomy" id="1408157"/>
    <lineage>
        <taxon>Eukaryota</taxon>
        <taxon>Fungi</taxon>
        <taxon>Dikarya</taxon>
        <taxon>Ascomycota</taxon>
        <taxon>Pezizomycotina</taxon>
        <taxon>Sordariomycetes</taxon>
        <taxon>Sordariomycetidae</taxon>
        <taxon>Coniochaetales</taxon>
        <taxon>Coniochaetaceae</taxon>
        <taxon>Coniochaeta</taxon>
    </lineage>
</organism>
<feature type="region of interest" description="Disordered" evidence="1">
    <location>
        <begin position="148"/>
        <end position="173"/>
    </location>
</feature>
<protein>
    <submittedName>
        <fullName evidence="2">Uncharacterized protein</fullName>
    </submittedName>
</protein>
<dbReference type="EMBL" id="KV875107">
    <property type="protein sequence ID" value="OIW23340.1"/>
    <property type="molecule type" value="Genomic_DNA"/>
</dbReference>
<evidence type="ECO:0000256" key="1">
    <source>
        <dbReference type="SAM" id="MobiDB-lite"/>
    </source>
</evidence>
<name>A0A1J7J2F7_9PEZI</name>
<keyword evidence="3" id="KW-1185">Reference proteome</keyword>
<reference evidence="2 3" key="1">
    <citation type="submission" date="2016-10" db="EMBL/GenBank/DDBJ databases">
        <title>Draft genome sequence of Coniochaeta ligniaria NRRL30616, a lignocellulolytic fungus for bioabatement of inhibitors in plant biomass hydrolysates.</title>
        <authorList>
            <consortium name="DOE Joint Genome Institute"/>
            <person name="Jimenez D.J."/>
            <person name="Hector R.E."/>
            <person name="Riley R."/>
            <person name="Sun H."/>
            <person name="Grigoriev I.V."/>
            <person name="Van Elsas J.D."/>
            <person name="Nichols N.N."/>
        </authorList>
    </citation>
    <scope>NUCLEOTIDE SEQUENCE [LARGE SCALE GENOMIC DNA]</scope>
    <source>
        <strain evidence="2 3">NRRL 30616</strain>
    </source>
</reference>
<feature type="region of interest" description="Disordered" evidence="1">
    <location>
        <begin position="1"/>
        <end position="87"/>
    </location>
</feature>